<sequence length="112" mass="12876">MLEENEIVYEILQEKDLEQTINCLVDVFPSSEPMFRSLKVTSSDFYPFAETICEKAVAEGLSHIAKNSVTSEVAGFIISDNLSSEFYEEISKNIPQKFEIFSQVLKELHRKY</sequence>
<protein>
    <submittedName>
        <fullName evidence="1">Uncharacterized protein</fullName>
    </submittedName>
</protein>
<reference evidence="1 2" key="1">
    <citation type="journal article" date="2018" name="ACS Chem. Biol.">
        <title>Ketoreductase domain dysfunction expands chemodiversity: malyngamide biosynthesis in the cyanobacterium Okeania hirsuta.</title>
        <authorList>
            <person name="Moss N.A."/>
            <person name="Leao T."/>
            <person name="Rankin M."/>
            <person name="McCullough T.M."/>
            <person name="Qu P."/>
            <person name="Korobeynikov A."/>
            <person name="Smith J.L."/>
            <person name="Gerwick L."/>
            <person name="Gerwick W.H."/>
        </authorList>
    </citation>
    <scope>NUCLEOTIDE SEQUENCE [LARGE SCALE GENOMIC DNA]</scope>
    <source>
        <strain evidence="1 2">PAB10Feb10-1</strain>
    </source>
</reference>
<evidence type="ECO:0000313" key="2">
    <source>
        <dbReference type="Proteomes" id="UP000269154"/>
    </source>
</evidence>
<dbReference type="EMBL" id="RCBY01000716">
    <property type="protein sequence ID" value="RQH10594.1"/>
    <property type="molecule type" value="Genomic_DNA"/>
</dbReference>
<keyword evidence="2" id="KW-1185">Reference proteome</keyword>
<dbReference type="OrthoDB" id="460142at2"/>
<dbReference type="AlphaFoldDB" id="A0A3N6N3G8"/>
<proteinExistence type="predicted"/>
<dbReference type="Gene3D" id="3.40.630.30">
    <property type="match status" value="1"/>
</dbReference>
<comment type="caution">
    <text evidence="1">The sequence shown here is derived from an EMBL/GenBank/DDBJ whole genome shotgun (WGS) entry which is preliminary data.</text>
</comment>
<evidence type="ECO:0000313" key="1">
    <source>
        <dbReference type="EMBL" id="RQH10594.1"/>
    </source>
</evidence>
<organism evidence="1 2">
    <name type="scientific">Okeania hirsuta</name>
    <dbReference type="NCBI Taxonomy" id="1458930"/>
    <lineage>
        <taxon>Bacteria</taxon>
        <taxon>Bacillati</taxon>
        <taxon>Cyanobacteriota</taxon>
        <taxon>Cyanophyceae</taxon>
        <taxon>Oscillatoriophycideae</taxon>
        <taxon>Oscillatoriales</taxon>
        <taxon>Microcoleaceae</taxon>
        <taxon>Okeania</taxon>
    </lineage>
</organism>
<dbReference type="Proteomes" id="UP000269154">
    <property type="component" value="Unassembled WGS sequence"/>
</dbReference>
<accession>A0A3N6N3G8</accession>
<dbReference type="RefSeq" id="WP_124144805.1">
    <property type="nucleotide sequence ID" value="NZ_CAWOKI010000039.1"/>
</dbReference>
<gene>
    <name evidence="1" type="ORF">D5R40_35225</name>
</gene>
<name>A0A3N6N3G8_9CYAN</name>